<sequence>MINQILIGQYVSIDSFLHRLDPRSKLISVFLLMMIVFGAYHWSMYAGIGLLSVIIYGVSGIQARHLYQGMRPILWFVYLTFFLHIFINKEGALLWQYSFLAVYSEGVITGAIVSYRLFLLMYFSTLLTLTTSPIELTEGIESLMKPLKRVLPVHEIALMLTISIRFIPTLLRETDKLIKAQTARGGSFMRGSVLERVKHFVPLLIPLLIMSFKRAEDLATAMEARGYRGGDGRSKYRQLMFSWRDYLTLGMLLILTSLIIMQLLTGQGK</sequence>
<evidence type="ECO:0000256" key="1">
    <source>
        <dbReference type="ARBA" id="ARBA00004141"/>
    </source>
</evidence>
<dbReference type="PANTHER" id="PTHR33514">
    <property type="entry name" value="PROTEIN ABCI12, CHLOROPLASTIC"/>
    <property type="match status" value="1"/>
</dbReference>
<feature type="transmembrane region" description="Helical" evidence="5">
    <location>
        <begin position="70"/>
        <end position="87"/>
    </location>
</feature>
<feature type="transmembrane region" description="Helical" evidence="5">
    <location>
        <begin position="26"/>
        <end position="58"/>
    </location>
</feature>
<feature type="transmembrane region" description="Helical" evidence="5">
    <location>
        <begin position="246"/>
        <end position="264"/>
    </location>
</feature>
<dbReference type="STRING" id="1390249.BHU72_14140"/>
<name>A0A1E5L8H5_9FIRM</name>
<dbReference type="GO" id="GO:0005886">
    <property type="term" value="C:plasma membrane"/>
    <property type="evidence" value="ECO:0007669"/>
    <property type="project" value="UniProtKB-ARBA"/>
</dbReference>
<evidence type="ECO:0000256" key="5">
    <source>
        <dbReference type="SAM" id="Phobius"/>
    </source>
</evidence>
<dbReference type="AlphaFoldDB" id="A0A1E5L8H5"/>
<keyword evidence="4 5" id="KW-0472">Membrane</keyword>
<dbReference type="CDD" id="cd16914">
    <property type="entry name" value="EcfT"/>
    <property type="match status" value="1"/>
</dbReference>
<dbReference type="PANTHER" id="PTHR33514:SF13">
    <property type="entry name" value="PROTEIN ABCI12, CHLOROPLASTIC"/>
    <property type="match status" value="1"/>
</dbReference>
<evidence type="ECO:0000256" key="3">
    <source>
        <dbReference type="ARBA" id="ARBA00022989"/>
    </source>
</evidence>
<evidence type="ECO:0000313" key="7">
    <source>
        <dbReference type="Proteomes" id="UP000095255"/>
    </source>
</evidence>
<evidence type="ECO:0000256" key="2">
    <source>
        <dbReference type="ARBA" id="ARBA00022692"/>
    </source>
</evidence>
<comment type="subcellular location">
    <subcellularLocation>
        <location evidence="1">Membrane</location>
        <topology evidence="1">Multi-pass membrane protein</topology>
    </subcellularLocation>
</comment>
<proteinExistence type="predicted"/>
<keyword evidence="7" id="KW-1185">Reference proteome</keyword>
<reference evidence="6 7" key="1">
    <citation type="submission" date="2016-09" db="EMBL/GenBank/DDBJ databases">
        <title>Desulfuribacillus arsenicus sp. nov., an obligately anaerobic, dissimilatory arsenic- and antimonate-reducing bacterium isolated from anoxic sediments.</title>
        <authorList>
            <person name="Abin C.A."/>
            <person name="Hollibaugh J.T."/>
        </authorList>
    </citation>
    <scope>NUCLEOTIDE SEQUENCE [LARGE SCALE GENOMIC DNA]</scope>
    <source>
        <strain evidence="6 7">MLFW-2</strain>
    </source>
</reference>
<dbReference type="EMBL" id="MJAT01000005">
    <property type="protein sequence ID" value="OEH86358.1"/>
    <property type="molecule type" value="Genomic_DNA"/>
</dbReference>
<keyword evidence="3 5" id="KW-1133">Transmembrane helix</keyword>
<dbReference type="RefSeq" id="WP_069701335.1">
    <property type="nucleotide sequence ID" value="NZ_MJAT01000005.1"/>
</dbReference>
<keyword evidence="2 5" id="KW-0812">Transmembrane</keyword>
<feature type="transmembrane region" description="Helical" evidence="5">
    <location>
        <begin position="107"/>
        <end position="129"/>
    </location>
</feature>
<evidence type="ECO:0000313" key="6">
    <source>
        <dbReference type="EMBL" id="OEH86358.1"/>
    </source>
</evidence>
<accession>A0A1E5L8H5</accession>
<dbReference type="InterPro" id="IPR003339">
    <property type="entry name" value="ABC/ECF_trnsptr_transmembrane"/>
</dbReference>
<dbReference type="Pfam" id="PF02361">
    <property type="entry name" value="CbiQ"/>
    <property type="match status" value="1"/>
</dbReference>
<comment type="caution">
    <text evidence="6">The sequence shown here is derived from an EMBL/GenBank/DDBJ whole genome shotgun (WGS) entry which is preliminary data.</text>
</comment>
<gene>
    <name evidence="6" type="ORF">BHU72_14140</name>
</gene>
<dbReference type="OrthoDB" id="8075495at2"/>
<evidence type="ECO:0000256" key="4">
    <source>
        <dbReference type="ARBA" id="ARBA00023136"/>
    </source>
</evidence>
<protein>
    <submittedName>
        <fullName evidence="6">Cobalt ABC transporter permease</fullName>
    </submittedName>
</protein>
<organism evidence="6 7">
    <name type="scientific">Desulfuribacillus stibiiarsenatis</name>
    <dbReference type="NCBI Taxonomy" id="1390249"/>
    <lineage>
        <taxon>Bacteria</taxon>
        <taxon>Bacillati</taxon>
        <taxon>Bacillota</taxon>
        <taxon>Desulfuribacillia</taxon>
        <taxon>Desulfuribacillales</taxon>
        <taxon>Desulfuribacillaceae</taxon>
        <taxon>Desulfuribacillus</taxon>
    </lineage>
</organism>
<dbReference type="Proteomes" id="UP000095255">
    <property type="component" value="Unassembled WGS sequence"/>
</dbReference>